<feature type="signal peptide" evidence="3">
    <location>
        <begin position="1"/>
        <end position="17"/>
    </location>
</feature>
<dbReference type="Gene3D" id="2.170.150.20">
    <property type="entry name" value="Peptide methionine sulfoxide reductase"/>
    <property type="match status" value="1"/>
</dbReference>
<dbReference type="PROSITE" id="PS51788">
    <property type="entry name" value="CULT"/>
    <property type="match status" value="1"/>
</dbReference>
<dbReference type="Proteomes" id="UP000005204">
    <property type="component" value="Unassembled WGS sequence"/>
</dbReference>
<protein>
    <recommendedName>
        <fullName evidence="4">CULT domain-containing protein</fullName>
    </recommendedName>
</protein>
<evidence type="ECO:0000256" key="3">
    <source>
        <dbReference type="SAM" id="SignalP"/>
    </source>
</evidence>
<feature type="domain" description="CULT" evidence="4">
    <location>
        <begin position="37"/>
        <end position="159"/>
    </location>
</feature>
<evidence type="ECO:0000256" key="1">
    <source>
        <dbReference type="ARBA" id="ARBA00022723"/>
    </source>
</evidence>
<dbReference type="OrthoDB" id="5778218at2759"/>
<evidence type="ECO:0000313" key="6">
    <source>
        <dbReference type="Proteomes" id="UP000005204"/>
    </source>
</evidence>
<evidence type="ECO:0000313" key="5">
    <source>
        <dbReference type="EnsemblMetazoa" id="XP_012544506.1"/>
    </source>
</evidence>
<dbReference type="AlphaFoldDB" id="A0A8R2C572"/>
<proteinExistence type="predicted"/>
<dbReference type="InterPro" id="IPR034750">
    <property type="entry name" value="CULT"/>
</dbReference>
<reference evidence="6" key="1">
    <citation type="journal article" date="2008" name="Insect Biochem. Mol. Biol.">
        <title>The genome of a lepidopteran model insect, the silkworm Bombyx mori.</title>
        <authorList>
            <consortium name="International Silkworm Genome Consortium"/>
        </authorList>
    </citation>
    <scope>NUCLEOTIDE SEQUENCE [LARGE SCALE GENOMIC DNA]</scope>
    <source>
        <strain evidence="6">p50T</strain>
    </source>
</reference>
<dbReference type="GO" id="GO:0046872">
    <property type="term" value="F:metal ion binding"/>
    <property type="evidence" value="ECO:0007669"/>
    <property type="project" value="UniProtKB-KW"/>
</dbReference>
<dbReference type="EnsemblMetazoa" id="XM_012689052.3">
    <property type="protein sequence ID" value="XP_012544506.1"/>
    <property type="gene ID" value="LOC101740047"/>
</dbReference>
<keyword evidence="6" id="KW-1185">Reference proteome</keyword>
<sequence>MIAILFILINLSLNITASLNAVAVISSNYSNETVDDYDKILCRGCGIDLASSQNIISKLSPSSQQSFLDTLFNTENVLIQILLSEFFFNFPVITTTHSSCVGVGEWEDSENWFPDYQWKPCVCSECGTYVGWVFKPIDLDISDTDTFFVLILTNIISETFLDSTIIYPK</sequence>
<reference evidence="5" key="2">
    <citation type="submission" date="2022-06" db="UniProtKB">
        <authorList>
            <consortium name="EnsemblMetazoa"/>
        </authorList>
    </citation>
    <scope>IDENTIFICATION</scope>
    <source>
        <strain evidence="5">p50T (Dazao)</strain>
    </source>
</reference>
<keyword evidence="1" id="KW-0479">Metal-binding</keyword>
<evidence type="ECO:0000259" key="4">
    <source>
        <dbReference type="PROSITE" id="PS51788"/>
    </source>
</evidence>
<dbReference type="RefSeq" id="XP_012544506.1">
    <property type="nucleotide sequence ID" value="XM_012689052.4"/>
</dbReference>
<dbReference type="KEGG" id="bmor:101740047"/>
<keyword evidence="2" id="KW-0862">Zinc</keyword>
<organism evidence="5 6">
    <name type="scientific">Bombyx mori</name>
    <name type="common">Silk moth</name>
    <dbReference type="NCBI Taxonomy" id="7091"/>
    <lineage>
        <taxon>Eukaryota</taxon>
        <taxon>Metazoa</taxon>
        <taxon>Ecdysozoa</taxon>
        <taxon>Arthropoda</taxon>
        <taxon>Hexapoda</taxon>
        <taxon>Insecta</taxon>
        <taxon>Pterygota</taxon>
        <taxon>Neoptera</taxon>
        <taxon>Endopterygota</taxon>
        <taxon>Lepidoptera</taxon>
        <taxon>Glossata</taxon>
        <taxon>Ditrysia</taxon>
        <taxon>Bombycoidea</taxon>
        <taxon>Bombycidae</taxon>
        <taxon>Bombycinae</taxon>
        <taxon>Bombyx</taxon>
    </lineage>
</organism>
<accession>A0A8R2C572</accession>
<name>A0A8R2C572_BOMMO</name>
<dbReference type="InterPro" id="IPR004910">
    <property type="entry name" value="Yippee/Mis18/Cereblon"/>
</dbReference>
<keyword evidence="3" id="KW-0732">Signal</keyword>
<dbReference type="Pfam" id="PF03226">
    <property type="entry name" value="Yippee-Mis18"/>
    <property type="match status" value="1"/>
</dbReference>
<dbReference type="GeneID" id="101740047"/>
<feature type="chain" id="PRO_5035760646" description="CULT domain-containing protein" evidence="3">
    <location>
        <begin position="18"/>
        <end position="169"/>
    </location>
</feature>
<evidence type="ECO:0000256" key="2">
    <source>
        <dbReference type="ARBA" id="ARBA00022833"/>
    </source>
</evidence>